<dbReference type="Proteomes" id="UP001321760">
    <property type="component" value="Unassembled WGS sequence"/>
</dbReference>
<reference evidence="2" key="1">
    <citation type="journal article" date="2023" name="Mol. Phylogenet. Evol.">
        <title>Genome-scale phylogeny and comparative genomics of the fungal order Sordariales.</title>
        <authorList>
            <person name="Hensen N."/>
            <person name="Bonometti L."/>
            <person name="Westerberg I."/>
            <person name="Brannstrom I.O."/>
            <person name="Guillou S."/>
            <person name="Cros-Aarteil S."/>
            <person name="Calhoun S."/>
            <person name="Haridas S."/>
            <person name="Kuo A."/>
            <person name="Mondo S."/>
            <person name="Pangilinan J."/>
            <person name="Riley R."/>
            <person name="LaButti K."/>
            <person name="Andreopoulos B."/>
            <person name="Lipzen A."/>
            <person name="Chen C."/>
            <person name="Yan M."/>
            <person name="Daum C."/>
            <person name="Ng V."/>
            <person name="Clum A."/>
            <person name="Steindorff A."/>
            <person name="Ohm R.A."/>
            <person name="Martin F."/>
            <person name="Silar P."/>
            <person name="Natvig D.O."/>
            <person name="Lalanne C."/>
            <person name="Gautier V."/>
            <person name="Ament-Velasquez S.L."/>
            <person name="Kruys A."/>
            <person name="Hutchinson M.I."/>
            <person name="Powell A.J."/>
            <person name="Barry K."/>
            <person name="Miller A.N."/>
            <person name="Grigoriev I.V."/>
            <person name="Debuchy R."/>
            <person name="Gladieux P."/>
            <person name="Hiltunen Thoren M."/>
            <person name="Johannesson H."/>
        </authorList>
    </citation>
    <scope>NUCLEOTIDE SEQUENCE</scope>
    <source>
        <strain evidence="2">PSN243</strain>
    </source>
</reference>
<reference evidence="2" key="2">
    <citation type="submission" date="2023-05" db="EMBL/GenBank/DDBJ databases">
        <authorList>
            <consortium name="Lawrence Berkeley National Laboratory"/>
            <person name="Steindorff A."/>
            <person name="Hensen N."/>
            <person name="Bonometti L."/>
            <person name="Westerberg I."/>
            <person name="Brannstrom I.O."/>
            <person name="Guillou S."/>
            <person name="Cros-Aarteil S."/>
            <person name="Calhoun S."/>
            <person name="Haridas S."/>
            <person name="Kuo A."/>
            <person name="Mondo S."/>
            <person name="Pangilinan J."/>
            <person name="Riley R."/>
            <person name="Labutti K."/>
            <person name="Andreopoulos B."/>
            <person name="Lipzen A."/>
            <person name="Chen C."/>
            <person name="Yanf M."/>
            <person name="Daum C."/>
            <person name="Ng V."/>
            <person name="Clum A."/>
            <person name="Ohm R."/>
            <person name="Martin F."/>
            <person name="Silar P."/>
            <person name="Natvig D."/>
            <person name="Lalanne C."/>
            <person name="Gautier V."/>
            <person name="Ament-Velasquez S.L."/>
            <person name="Kruys A."/>
            <person name="Hutchinson M.I."/>
            <person name="Powell A.J."/>
            <person name="Barry K."/>
            <person name="Miller A.N."/>
            <person name="Grigoriev I.V."/>
            <person name="Debuchy R."/>
            <person name="Gladieux P."/>
            <person name="Thoren M.H."/>
            <person name="Johannesson H."/>
        </authorList>
    </citation>
    <scope>NUCLEOTIDE SEQUENCE</scope>
    <source>
        <strain evidence="2">PSN243</strain>
    </source>
</reference>
<dbReference type="PANTHER" id="PTHR35043">
    <property type="entry name" value="TRANSCRIPTION FACTOR DOMAIN-CONTAINING PROTEIN"/>
    <property type="match status" value="1"/>
</dbReference>
<keyword evidence="3" id="KW-1185">Reference proteome</keyword>
<feature type="transmembrane region" description="Helical" evidence="1">
    <location>
        <begin position="393"/>
        <end position="415"/>
    </location>
</feature>
<comment type="caution">
    <text evidence="2">The sequence shown here is derived from an EMBL/GenBank/DDBJ whole genome shotgun (WGS) entry which is preliminary data.</text>
</comment>
<dbReference type="AlphaFoldDB" id="A0AAV9GRZ5"/>
<evidence type="ECO:0000313" key="3">
    <source>
        <dbReference type="Proteomes" id="UP001321760"/>
    </source>
</evidence>
<keyword evidence="1" id="KW-1133">Transmembrane helix</keyword>
<evidence type="ECO:0000256" key="1">
    <source>
        <dbReference type="SAM" id="Phobius"/>
    </source>
</evidence>
<evidence type="ECO:0000313" key="2">
    <source>
        <dbReference type="EMBL" id="KAK4450305.1"/>
    </source>
</evidence>
<accession>A0AAV9GRZ5</accession>
<name>A0AAV9GRZ5_9PEZI</name>
<evidence type="ECO:0008006" key="4">
    <source>
        <dbReference type="Google" id="ProtNLM"/>
    </source>
</evidence>
<sequence>MVLAAVGPEFIAVCAIAQMIDAREIKKCWDSAWADEERNIAPVEDAKSNGEVRKGGEEKWLGDSGAFFAAMGGFVLSGEDGTMSKYEHPEPVGSHRRKGIPRDKCVLAVSASGFKKLLELGIIQQLVRCNKLGEEHFHNRTIEDRSKGSLVAKAIVSVQLLWMVIQCIGRKVAGLPVTLLEAHVLIQIGFTIIAYVCWWRKPLDVAEPIVIPLGEKERAKLLQDCPEFFHDVENSDRRKTRKSLYVKQRTVLDRVLSPLAMSTYDLFWIFDDKTRGWAVILAVINGLLHCTTWFSYFPSPLEMWLWRASAVGIIAFNIGLWLVLLGPWGEVGEVYLLLLAGRIARIPNCSAFRALREALALVRAGSRSQNDTGEEDPTRNKPPVGYSGWPRGFLWAFFMGLFLFFNLFITVESFISIRSLPMGAYQTPPWSNFFPHI</sequence>
<keyword evidence="1" id="KW-0472">Membrane</keyword>
<protein>
    <recommendedName>
        <fullName evidence="4">Wax synthase domain-containing protein</fullName>
    </recommendedName>
</protein>
<organism evidence="2 3">
    <name type="scientific">Podospora aff. communis PSN243</name>
    <dbReference type="NCBI Taxonomy" id="3040156"/>
    <lineage>
        <taxon>Eukaryota</taxon>
        <taxon>Fungi</taxon>
        <taxon>Dikarya</taxon>
        <taxon>Ascomycota</taxon>
        <taxon>Pezizomycotina</taxon>
        <taxon>Sordariomycetes</taxon>
        <taxon>Sordariomycetidae</taxon>
        <taxon>Sordariales</taxon>
        <taxon>Podosporaceae</taxon>
        <taxon>Podospora</taxon>
    </lineage>
</organism>
<feature type="transmembrane region" description="Helical" evidence="1">
    <location>
        <begin position="276"/>
        <end position="297"/>
    </location>
</feature>
<gene>
    <name evidence="2" type="ORF">QBC34DRAFT_403236</name>
</gene>
<dbReference type="PANTHER" id="PTHR35043:SF7">
    <property type="entry name" value="TRANSCRIPTION FACTOR DOMAIN-CONTAINING PROTEIN"/>
    <property type="match status" value="1"/>
</dbReference>
<feature type="transmembrane region" description="Helical" evidence="1">
    <location>
        <begin position="304"/>
        <end position="328"/>
    </location>
</feature>
<proteinExistence type="predicted"/>
<dbReference type="EMBL" id="MU865933">
    <property type="protein sequence ID" value="KAK4450305.1"/>
    <property type="molecule type" value="Genomic_DNA"/>
</dbReference>
<keyword evidence="1" id="KW-0812">Transmembrane</keyword>